<dbReference type="EMBL" id="KN832886">
    <property type="protein sequence ID" value="KIM95724.1"/>
    <property type="molecule type" value="Genomic_DNA"/>
</dbReference>
<sequence>MGYTGYNTGDSGRLKAVIDVLTGLENLTHLDLPESWSLGLGFNGGPGCGNVYFGKEGRIYLRQVIKEGAEAVEKGGDIMVANLPHLTSFTIGETKANITRTKEGIINATWPWTGRMDEWLMEVVPDISTGDVEYDSM</sequence>
<proteinExistence type="predicted"/>
<evidence type="ECO:0000313" key="2">
    <source>
        <dbReference type="Proteomes" id="UP000054321"/>
    </source>
</evidence>
<dbReference type="InParanoid" id="A0A0C3GWV9"/>
<dbReference type="AlphaFoldDB" id="A0A0C3GWV9"/>
<gene>
    <name evidence="1" type="ORF">OIDMADRAFT_21049</name>
</gene>
<accession>A0A0C3GWV9</accession>
<dbReference type="OrthoDB" id="3636801at2759"/>
<evidence type="ECO:0000313" key="1">
    <source>
        <dbReference type="EMBL" id="KIM95724.1"/>
    </source>
</evidence>
<keyword evidence="2" id="KW-1185">Reference proteome</keyword>
<reference evidence="2" key="2">
    <citation type="submission" date="2015-01" db="EMBL/GenBank/DDBJ databases">
        <title>Evolutionary Origins and Diversification of the Mycorrhizal Mutualists.</title>
        <authorList>
            <consortium name="DOE Joint Genome Institute"/>
            <consortium name="Mycorrhizal Genomics Consortium"/>
            <person name="Kohler A."/>
            <person name="Kuo A."/>
            <person name="Nagy L.G."/>
            <person name="Floudas D."/>
            <person name="Copeland A."/>
            <person name="Barry K.W."/>
            <person name="Cichocki N."/>
            <person name="Veneault-Fourrey C."/>
            <person name="LaButti K."/>
            <person name="Lindquist E.A."/>
            <person name="Lipzen A."/>
            <person name="Lundell T."/>
            <person name="Morin E."/>
            <person name="Murat C."/>
            <person name="Riley R."/>
            <person name="Ohm R."/>
            <person name="Sun H."/>
            <person name="Tunlid A."/>
            <person name="Henrissat B."/>
            <person name="Grigoriev I.V."/>
            <person name="Hibbett D.S."/>
            <person name="Martin F."/>
        </authorList>
    </citation>
    <scope>NUCLEOTIDE SEQUENCE [LARGE SCALE GENOMIC DNA]</scope>
    <source>
        <strain evidence="2">Zn</strain>
    </source>
</reference>
<dbReference type="HOGENOM" id="CLU_1865694_0_0_1"/>
<dbReference type="Proteomes" id="UP000054321">
    <property type="component" value="Unassembled WGS sequence"/>
</dbReference>
<reference evidence="1 2" key="1">
    <citation type="submission" date="2014-04" db="EMBL/GenBank/DDBJ databases">
        <authorList>
            <consortium name="DOE Joint Genome Institute"/>
            <person name="Kuo A."/>
            <person name="Martino E."/>
            <person name="Perotto S."/>
            <person name="Kohler A."/>
            <person name="Nagy L.G."/>
            <person name="Floudas D."/>
            <person name="Copeland A."/>
            <person name="Barry K.W."/>
            <person name="Cichocki N."/>
            <person name="Veneault-Fourrey C."/>
            <person name="LaButti K."/>
            <person name="Lindquist E.A."/>
            <person name="Lipzen A."/>
            <person name="Lundell T."/>
            <person name="Morin E."/>
            <person name="Murat C."/>
            <person name="Sun H."/>
            <person name="Tunlid A."/>
            <person name="Henrissat B."/>
            <person name="Grigoriev I.V."/>
            <person name="Hibbett D.S."/>
            <person name="Martin F."/>
            <person name="Nordberg H.P."/>
            <person name="Cantor M.N."/>
            <person name="Hua S.X."/>
        </authorList>
    </citation>
    <scope>NUCLEOTIDE SEQUENCE [LARGE SCALE GENOMIC DNA]</scope>
    <source>
        <strain evidence="1 2">Zn</strain>
    </source>
</reference>
<protein>
    <submittedName>
        <fullName evidence="1">Uncharacterized protein</fullName>
    </submittedName>
</protein>
<organism evidence="1 2">
    <name type="scientific">Oidiodendron maius (strain Zn)</name>
    <dbReference type="NCBI Taxonomy" id="913774"/>
    <lineage>
        <taxon>Eukaryota</taxon>
        <taxon>Fungi</taxon>
        <taxon>Dikarya</taxon>
        <taxon>Ascomycota</taxon>
        <taxon>Pezizomycotina</taxon>
        <taxon>Leotiomycetes</taxon>
        <taxon>Leotiomycetes incertae sedis</taxon>
        <taxon>Myxotrichaceae</taxon>
        <taxon>Oidiodendron</taxon>
    </lineage>
</organism>
<name>A0A0C3GWV9_OIDMZ</name>